<keyword evidence="2" id="KW-1185">Reference proteome</keyword>
<sequence length="54" mass="6328">MADNAKTRKRKPNWSFKEKMCLVDECVAKTIVCKLPGDNDTQEQFWVATCEKYE</sequence>
<dbReference type="Proteomes" id="UP000828390">
    <property type="component" value="Unassembled WGS sequence"/>
</dbReference>
<proteinExistence type="predicted"/>
<name>A0A9D4H4P4_DREPO</name>
<dbReference type="AlphaFoldDB" id="A0A9D4H4P4"/>
<organism evidence="1 2">
    <name type="scientific">Dreissena polymorpha</name>
    <name type="common">Zebra mussel</name>
    <name type="synonym">Mytilus polymorpha</name>
    <dbReference type="NCBI Taxonomy" id="45954"/>
    <lineage>
        <taxon>Eukaryota</taxon>
        <taxon>Metazoa</taxon>
        <taxon>Spiralia</taxon>
        <taxon>Lophotrochozoa</taxon>
        <taxon>Mollusca</taxon>
        <taxon>Bivalvia</taxon>
        <taxon>Autobranchia</taxon>
        <taxon>Heteroconchia</taxon>
        <taxon>Euheterodonta</taxon>
        <taxon>Imparidentia</taxon>
        <taxon>Neoheterodontei</taxon>
        <taxon>Myida</taxon>
        <taxon>Dreissenoidea</taxon>
        <taxon>Dreissenidae</taxon>
        <taxon>Dreissena</taxon>
    </lineage>
</organism>
<dbReference type="EMBL" id="JAIWYP010000005">
    <property type="protein sequence ID" value="KAH3826916.1"/>
    <property type="molecule type" value="Genomic_DNA"/>
</dbReference>
<evidence type="ECO:0000313" key="1">
    <source>
        <dbReference type="EMBL" id="KAH3826916.1"/>
    </source>
</evidence>
<accession>A0A9D4H4P4</accession>
<comment type="caution">
    <text evidence="1">The sequence shown here is derived from an EMBL/GenBank/DDBJ whole genome shotgun (WGS) entry which is preliminary data.</text>
</comment>
<gene>
    <name evidence="1" type="ORF">DPMN_128843</name>
</gene>
<protein>
    <submittedName>
        <fullName evidence="1">Uncharacterized protein</fullName>
    </submittedName>
</protein>
<evidence type="ECO:0000313" key="2">
    <source>
        <dbReference type="Proteomes" id="UP000828390"/>
    </source>
</evidence>
<reference evidence="1" key="1">
    <citation type="journal article" date="2019" name="bioRxiv">
        <title>The Genome of the Zebra Mussel, Dreissena polymorpha: A Resource for Invasive Species Research.</title>
        <authorList>
            <person name="McCartney M.A."/>
            <person name="Auch B."/>
            <person name="Kono T."/>
            <person name="Mallez S."/>
            <person name="Zhang Y."/>
            <person name="Obille A."/>
            <person name="Becker A."/>
            <person name="Abrahante J.E."/>
            <person name="Garbe J."/>
            <person name="Badalamenti J.P."/>
            <person name="Herman A."/>
            <person name="Mangelson H."/>
            <person name="Liachko I."/>
            <person name="Sullivan S."/>
            <person name="Sone E.D."/>
            <person name="Koren S."/>
            <person name="Silverstein K.A.T."/>
            <person name="Beckman K.B."/>
            <person name="Gohl D.M."/>
        </authorList>
    </citation>
    <scope>NUCLEOTIDE SEQUENCE</scope>
    <source>
        <strain evidence="1">Duluth1</strain>
        <tissue evidence="1">Whole animal</tissue>
    </source>
</reference>
<reference evidence="1" key="2">
    <citation type="submission" date="2020-11" db="EMBL/GenBank/DDBJ databases">
        <authorList>
            <person name="McCartney M.A."/>
            <person name="Auch B."/>
            <person name="Kono T."/>
            <person name="Mallez S."/>
            <person name="Becker A."/>
            <person name="Gohl D.M."/>
            <person name="Silverstein K.A.T."/>
            <person name="Koren S."/>
            <person name="Bechman K.B."/>
            <person name="Herman A."/>
            <person name="Abrahante J.E."/>
            <person name="Garbe J."/>
        </authorList>
    </citation>
    <scope>NUCLEOTIDE SEQUENCE</scope>
    <source>
        <strain evidence="1">Duluth1</strain>
        <tissue evidence="1">Whole animal</tissue>
    </source>
</reference>